<dbReference type="RefSeq" id="WP_344148524.1">
    <property type="nucleotide sequence ID" value="NZ_BAABIK010000062.1"/>
</dbReference>
<gene>
    <name evidence="2" type="ORF">GCM10023224_51520</name>
</gene>
<dbReference type="Proteomes" id="UP001499993">
    <property type="component" value="Unassembled WGS sequence"/>
</dbReference>
<organism evidence="2 3">
    <name type="scientific">Streptomonospora halophila</name>
    <dbReference type="NCBI Taxonomy" id="427369"/>
    <lineage>
        <taxon>Bacteria</taxon>
        <taxon>Bacillati</taxon>
        <taxon>Actinomycetota</taxon>
        <taxon>Actinomycetes</taxon>
        <taxon>Streptosporangiales</taxon>
        <taxon>Nocardiopsidaceae</taxon>
        <taxon>Streptomonospora</taxon>
    </lineage>
</organism>
<feature type="region of interest" description="Disordered" evidence="1">
    <location>
        <begin position="283"/>
        <end position="309"/>
    </location>
</feature>
<evidence type="ECO:0000313" key="3">
    <source>
        <dbReference type="Proteomes" id="UP001499993"/>
    </source>
</evidence>
<keyword evidence="3" id="KW-1185">Reference proteome</keyword>
<name>A0ABP9H173_9ACTN</name>
<proteinExistence type="predicted"/>
<dbReference type="EMBL" id="BAABIK010000062">
    <property type="protein sequence ID" value="GAA4959296.1"/>
    <property type="molecule type" value="Genomic_DNA"/>
</dbReference>
<dbReference type="Pfam" id="PF14100">
    <property type="entry name" value="DUF6807"/>
    <property type="match status" value="1"/>
</dbReference>
<dbReference type="InterPro" id="IPR029475">
    <property type="entry name" value="DUF6807"/>
</dbReference>
<reference evidence="3" key="1">
    <citation type="journal article" date="2019" name="Int. J. Syst. Evol. Microbiol.">
        <title>The Global Catalogue of Microorganisms (GCM) 10K type strain sequencing project: providing services to taxonomists for standard genome sequencing and annotation.</title>
        <authorList>
            <consortium name="The Broad Institute Genomics Platform"/>
            <consortium name="The Broad Institute Genome Sequencing Center for Infectious Disease"/>
            <person name="Wu L."/>
            <person name="Ma J."/>
        </authorList>
    </citation>
    <scope>NUCLEOTIDE SEQUENCE [LARGE SCALE GENOMIC DNA]</scope>
    <source>
        <strain evidence="3">JCM 18123</strain>
    </source>
</reference>
<comment type="caution">
    <text evidence="2">The sequence shown here is derived from an EMBL/GenBank/DDBJ whole genome shotgun (WGS) entry which is preliminary data.</text>
</comment>
<protein>
    <submittedName>
        <fullName evidence="2">PmoA family protein</fullName>
    </submittedName>
</protein>
<accession>A0ABP9H173</accession>
<evidence type="ECO:0000256" key="1">
    <source>
        <dbReference type="SAM" id="MobiDB-lite"/>
    </source>
</evidence>
<sequence length="309" mass="32575">MGETGGAAQEDGAGGGDGAVLRCRGAVVAEWNSGAGVEPHLSPRPYLHPVRTLDGTVVTEIHPEDHRHHLGVGVAIPDVDGSSFWGGTTFVRDRGPVLLDDHGRQEHLGWGPAEGSGLVEHLSWTGRDGAELLTEVRETAAWEVDAHTWALDLRTRLHAGERDLEINSPATKGRPGAGYGGYFWRAPKHAEPPRVLGPGAEGEEALHGSRAPWLALLGTAGTGARWTLVFAAAGGLADPWFVRAAEYPGVGGSLAWRHPLRMAARSAVERRVVTLVADGHPDPGELPGLVSSARARLGAPEPERFTSGG</sequence>
<evidence type="ECO:0000313" key="2">
    <source>
        <dbReference type="EMBL" id="GAA4959296.1"/>
    </source>
</evidence>